<feature type="compositionally biased region" description="Pro residues" evidence="1">
    <location>
        <begin position="72"/>
        <end position="82"/>
    </location>
</feature>
<dbReference type="OrthoDB" id="4820872at2759"/>
<reference evidence="2" key="2">
    <citation type="submission" date="2020-11" db="EMBL/GenBank/DDBJ databases">
        <title>Whole genome sequencing of Colletotrichum sp.</title>
        <authorList>
            <person name="Li H."/>
        </authorList>
    </citation>
    <scope>NUCLEOTIDE SEQUENCE</scope>
    <source>
        <strain evidence="2">CkLH20</strain>
    </source>
</reference>
<dbReference type="GeneID" id="62159539"/>
<evidence type="ECO:0000313" key="2">
    <source>
        <dbReference type="EMBL" id="KAF9878846.1"/>
    </source>
</evidence>
<evidence type="ECO:0000313" key="3">
    <source>
        <dbReference type="Proteomes" id="UP000781932"/>
    </source>
</evidence>
<dbReference type="Proteomes" id="UP000781932">
    <property type="component" value="Unassembled WGS sequence"/>
</dbReference>
<dbReference type="AlphaFoldDB" id="A0A9P6IBN1"/>
<keyword evidence="2" id="KW-0378">Hydrolase</keyword>
<reference evidence="2" key="1">
    <citation type="submission" date="2020-03" db="EMBL/GenBank/DDBJ databases">
        <authorList>
            <person name="He L."/>
        </authorList>
    </citation>
    <scope>NUCLEOTIDE SEQUENCE</scope>
    <source>
        <strain evidence="2">CkLH20</strain>
    </source>
</reference>
<dbReference type="RefSeq" id="XP_038748307.1">
    <property type="nucleotide sequence ID" value="XM_038886465.1"/>
</dbReference>
<keyword evidence="3" id="KW-1185">Reference proteome</keyword>
<protein>
    <submittedName>
        <fullName evidence="2">Fumarylacetoacetate hydrolase</fullName>
    </submittedName>
</protein>
<dbReference type="EMBL" id="JAATWM020000009">
    <property type="protein sequence ID" value="KAF9878846.1"/>
    <property type="molecule type" value="Genomic_DNA"/>
</dbReference>
<proteinExistence type="predicted"/>
<gene>
    <name evidence="2" type="ORF">CkaCkLH20_03746</name>
</gene>
<evidence type="ECO:0000256" key="1">
    <source>
        <dbReference type="SAM" id="MobiDB-lite"/>
    </source>
</evidence>
<dbReference type="GO" id="GO:0016787">
    <property type="term" value="F:hydrolase activity"/>
    <property type="evidence" value="ECO:0007669"/>
    <property type="project" value="UniProtKB-KW"/>
</dbReference>
<organism evidence="2 3">
    <name type="scientific">Colletotrichum karsti</name>
    <dbReference type="NCBI Taxonomy" id="1095194"/>
    <lineage>
        <taxon>Eukaryota</taxon>
        <taxon>Fungi</taxon>
        <taxon>Dikarya</taxon>
        <taxon>Ascomycota</taxon>
        <taxon>Pezizomycotina</taxon>
        <taxon>Sordariomycetes</taxon>
        <taxon>Hypocreomycetidae</taxon>
        <taxon>Glomerellales</taxon>
        <taxon>Glomerellaceae</taxon>
        <taxon>Colletotrichum</taxon>
        <taxon>Colletotrichum boninense species complex</taxon>
    </lineage>
</organism>
<comment type="caution">
    <text evidence="2">The sequence shown here is derived from an EMBL/GenBank/DDBJ whole genome shotgun (WGS) entry which is preliminary data.</text>
</comment>
<accession>A0A9P6IBN1</accession>
<sequence>MDPSRSNEYPEEKPPSYDRHLEESIPFASSSAEPPDPWRPRPASTGLDRPGPSNDLQRAVSAPATDVKEKPGPPASPEPPLSPGLLELPPEYMRQDPNDQIFRLEAPFISSASTDAGLMVPRFQLAQLRTSANKPYKLRLRRLTTAECRRLAVPGKGKESLVEFDNDLTLYLIANTHALFPWSLPEIEIRGCKARTLEGFVELKRTPTAHQFWQITKNEANDMLRPENQRKLEKYGYHANDEIKRELLFAGESVAVLSKETKWKDGSGILVATESKGTLRLAIDLPAERNDALIACWAAKCWIQGSIKW</sequence>
<name>A0A9P6IBN1_9PEZI</name>
<feature type="region of interest" description="Disordered" evidence="1">
    <location>
        <begin position="1"/>
        <end position="93"/>
    </location>
</feature>
<feature type="compositionally biased region" description="Basic and acidic residues" evidence="1">
    <location>
        <begin position="8"/>
        <end position="23"/>
    </location>
</feature>